<keyword evidence="2" id="KW-0472">Membrane</keyword>
<gene>
    <name evidence="3" type="ORF">PHLGIDRAFT_395097</name>
</gene>
<proteinExistence type="predicted"/>
<dbReference type="AlphaFoldDB" id="A0A0C3P237"/>
<reference evidence="3 4" key="1">
    <citation type="journal article" date="2014" name="PLoS Genet.">
        <title>Analysis of the Phlebiopsis gigantea genome, transcriptome and secretome provides insight into its pioneer colonization strategies of wood.</title>
        <authorList>
            <person name="Hori C."/>
            <person name="Ishida T."/>
            <person name="Igarashi K."/>
            <person name="Samejima M."/>
            <person name="Suzuki H."/>
            <person name="Master E."/>
            <person name="Ferreira P."/>
            <person name="Ruiz-Duenas F.J."/>
            <person name="Held B."/>
            <person name="Canessa P."/>
            <person name="Larrondo L.F."/>
            <person name="Schmoll M."/>
            <person name="Druzhinina I.S."/>
            <person name="Kubicek C.P."/>
            <person name="Gaskell J.A."/>
            <person name="Kersten P."/>
            <person name="St John F."/>
            <person name="Glasner J."/>
            <person name="Sabat G."/>
            <person name="Splinter BonDurant S."/>
            <person name="Syed K."/>
            <person name="Yadav J."/>
            <person name="Mgbeahuruike A.C."/>
            <person name="Kovalchuk A."/>
            <person name="Asiegbu F.O."/>
            <person name="Lackner G."/>
            <person name="Hoffmeister D."/>
            <person name="Rencoret J."/>
            <person name="Gutierrez A."/>
            <person name="Sun H."/>
            <person name="Lindquist E."/>
            <person name="Barry K."/>
            <person name="Riley R."/>
            <person name="Grigoriev I.V."/>
            <person name="Henrissat B."/>
            <person name="Kues U."/>
            <person name="Berka R.M."/>
            <person name="Martinez A.T."/>
            <person name="Covert S.F."/>
            <person name="Blanchette R.A."/>
            <person name="Cullen D."/>
        </authorList>
    </citation>
    <scope>NUCLEOTIDE SEQUENCE [LARGE SCALE GENOMIC DNA]</scope>
    <source>
        <strain evidence="3 4">11061_1 CR5-6</strain>
    </source>
</reference>
<dbReference type="STRING" id="745531.A0A0C3P237"/>
<keyword evidence="2" id="KW-1133">Transmembrane helix</keyword>
<dbReference type="EMBL" id="KN840442">
    <property type="protein sequence ID" value="KIP11934.1"/>
    <property type="molecule type" value="Genomic_DNA"/>
</dbReference>
<dbReference type="OrthoDB" id="1708389at2759"/>
<evidence type="ECO:0000313" key="3">
    <source>
        <dbReference type="EMBL" id="KIP11934.1"/>
    </source>
</evidence>
<protein>
    <submittedName>
        <fullName evidence="3">Uncharacterized protein</fullName>
    </submittedName>
</protein>
<evidence type="ECO:0000256" key="1">
    <source>
        <dbReference type="SAM" id="MobiDB-lite"/>
    </source>
</evidence>
<dbReference type="Proteomes" id="UP000053257">
    <property type="component" value="Unassembled WGS sequence"/>
</dbReference>
<dbReference type="InterPro" id="IPR037847">
    <property type="entry name" value="GRAMDC4"/>
</dbReference>
<dbReference type="PANTHER" id="PTHR37402:SF1">
    <property type="entry name" value="GRAM DOMAIN-CONTAINING PROTEIN 4"/>
    <property type="match status" value="1"/>
</dbReference>
<dbReference type="GO" id="GO:0006915">
    <property type="term" value="P:apoptotic process"/>
    <property type="evidence" value="ECO:0007669"/>
    <property type="project" value="InterPro"/>
</dbReference>
<evidence type="ECO:0000256" key="2">
    <source>
        <dbReference type="SAM" id="Phobius"/>
    </source>
</evidence>
<sequence length="439" mass="49703">MSIVYCVLYWWMWYNGLLLAGLFFRILYSLLRRRFLPYPSLSELHQYRRELALAESFSRNVVLRVVASPAINIQDVWSTFKEYRASTKKAKSDQNARTATLQTETFEETQIIVDDIDSDKGPGFEEEDVVKKLLSAQHILGPILQIANKVADIHERIKNIFLWRRPQVSAAYSFVLLALAILTAAVPAKLLVRGATMGMGIFFWHVVPVLAALSPSERARIPPPLMHSPTDAEYAMELISQRIARGLPVKPKRKKRTSPVGSQANLSEGMSSREQLSSLSTQDPTDTVVDWDKWGGRVTRTHAWAGDVRNVLKGSNWRDLGRWKSINPFNPERTSSSEQHIETRTFPAQRGKSPGLITLVATTLYFTPITSSKPELTIGLDKILGVKKSGVTRGLKIRWAEIGPNGLQENQEERFLFVGERDDLFARLVGWNSTKWLRT</sequence>
<keyword evidence="2" id="KW-0812">Transmembrane</keyword>
<accession>A0A0C3P237</accession>
<feature type="transmembrane region" description="Helical" evidence="2">
    <location>
        <begin position="168"/>
        <end position="188"/>
    </location>
</feature>
<feature type="transmembrane region" description="Helical" evidence="2">
    <location>
        <begin position="12"/>
        <end position="31"/>
    </location>
</feature>
<feature type="compositionally biased region" description="Polar residues" evidence="1">
    <location>
        <begin position="259"/>
        <end position="284"/>
    </location>
</feature>
<keyword evidence="4" id="KW-1185">Reference proteome</keyword>
<organism evidence="3 4">
    <name type="scientific">Phlebiopsis gigantea (strain 11061_1 CR5-6)</name>
    <name type="common">White-rot fungus</name>
    <name type="synonym">Peniophora gigantea</name>
    <dbReference type="NCBI Taxonomy" id="745531"/>
    <lineage>
        <taxon>Eukaryota</taxon>
        <taxon>Fungi</taxon>
        <taxon>Dikarya</taxon>
        <taxon>Basidiomycota</taxon>
        <taxon>Agaricomycotina</taxon>
        <taxon>Agaricomycetes</taxon>
        <taxon>Polyporales</taxon>
        <taxon>Phanerochaetaceae</taxon>
        <taxon>Phlebiopsis</taxon>
    </lineage>
</organism>
<feature type="region of interest" description="Disordered" evidence="1">
    <location>
        <begin position="249"/>
        <end position="284"/>
    </location>
</feature>
<name>A0A0C3P237_PHLG1</name>
<evidence type="ECO:0000313" key="4">
    <source>
        <dbReference type="Proteomes" id="UP000053257"/>
    </source>
</evidence>
<dbReference type="HOGENOM" id="CLU_026646_0_0_1"/>
<dbReference type="PANTHER" id="PTHR37402">
    <property type="entry name" value="GRAM DOMAIN-CONTAINING PROTEIN 4"/>
    <property type="match status" value="1"/>
</dbReference>